<evidence type="ECO:0000256" key="2">
    <source>
        <dbReference type="ARBA" id="ARBA00023033"/>
    </source>
</evidence>
<accession>A0ABP8PHT4</accession>
<evidence type="ECO:0008006" key="7">
    <source>
        <dbReference type="Google" id="ProtNLM"/>
    </source>
</evidence>
<dbReference type="InterPro" id="IPR050766">
    <property type="entry name" value="Bact_Lucif_Oxidored"/>
</dbReference>
<dbReference type="Pfam" id="PF00296">
    <property type="entry name" value="Bac_luciferase"/>
    <property type="match status" value="1"/>
</dbReference>
<evidence type="ECO:0000259" key="4">
    <source>
        <dbReference type="Pfam" id="PF02036"/>
    </source>
</evidence>
<evidence type="ECO:0000313" key="6">
    <source>
        <dbReference type="Proteomes" id="UP001500503"/>
    </source>
</evidence>
<feature type="domain" description="SCP2" evidence="4">
    <location>
        <begin position="496"/>
        <end position="576"/>
    </location>
</feature>
<dbReference type="SUPFAM" id="SSF51679">
    <property type="entry name" value="Bacterial luciferase-like"/>
    <property type="match status" value="1"/>
</dbReference>
<gene>
    <name evidence="5" type="ORF">GCM10023191_014050</name>
</gene>
<organism evidence="5 6">
    <name type="scientific">Actinoallomurus oryzae</name>
    <dbReference type="NCBI Taxonomy" id="502180"/>
    <lineage>
        <taxon>Bacteria</taxon>
        <taxon>Bacillati</taxon>
        <taxon>Actinomycetota</taxon>
        <taxon>Actinomycetes</taxon>
        <taxon>Streptosporangiales</taxon>
        <taxon>Thermomonosporaceae</taxon>
        <taxon>Actinoallomurus</taxon>
    </lineage>
</organism>
<dbReference type="InterPro" id="IPR036661">
    <property type="entry name" value="Luciferase-like_sf"/>
</dbReference>
<dbReference type="SUPFAM" id="SSF55718">
    <property type="entry name" value="SCP-like"/>
    <property type="match status" value="1"/>
</dbReference>
<proteinExistence type="predicted"/>
<protein>
    <recommendedName>
        <fullName evidence="7">LLM class flavin-dependent oxidoreductase</fullName>
    </recommendedName>
</protein>
<reference evidence="6" key="1">
    <citation type="journal article" date="2019" name="Int. J. Syst. Evol. Microbiol.">
        <title>The Global Catalogue of Microorganisms (GCM) 10K type strain sequencing project: providing services to taxonomists for standard genome sequencing and annotation.</title>
        <authorList>
            <consortium name="The Broad Institute Genomics Platform"/>
            <consortium name="The Broad Institute Genome Sequencing Center for Infectious Disease"/>
            <person name="Wu L."/>
            <person name="Ma J."/>
        </authorList>
    </citation>
    <scope>NUCLEOTIDE SEQUENCE [LARGE SCALE GENOMIC DNA]</scope>
    <source>
        <strain evidence="6">JCM 17933</strain>
    </source>
</reference>
<evidence type="ECO:0000256" key="1">
    <source>
        <dbReference type="ARBA" id="ARBA00023002"/>
    </source>
</evidence>
<dbReference type="Pfam" id="PF02036">
    <property type="entry name" value="SCP2"/>
    <property type="match status" value="1"/>
</dbReference>
<dbReference type="InterPro" id="IPR003033">
    <property type="entry name" value="SCP2_sterol-bd_dom"/>
</dbReference>
<dbReference type="Proteomes" id="UP001500503">
    <property type="component" value="Unassembled WGS sequence"/>
</dbReference>
<dbReference type="InterPro" id="IPR036527">
    <property type="entry name" value="SCP2_sterol-bd_dom_sf"/>
</dbReference>
<dbReference type="Gene3D" id="3.30.1050.10">
    <property type="entry name" value="SCP2 sterol-binding domain"/>
    <property type="match status" value="1"/>
</dbReference>
<dbReference type="EMBL" id="BAABHF010000010">
    <property type="protein sequence ID" value="GAA4486935.1"/>
    <property type="molecule type" value="Genomic_DNA"/>
</dbReference>
<evidence type="ECO:0000313" key="5">
    <source>
        <dbReference type="EMBL" id="GAA4486935.1"/>
    </source>
</evidence>
<feature type="domain" description="Luciferase-like" evidence="3">
    <location>
        <begin position="32"/>
        <end position="354"/>
    </location>
</feature>
<sequence length="584" mass="65387">MFRLVTHPEVLELRFSIFYEHQLPRPWDDGAEERLYRDALEQVEIADRVGFDHVWAVEHHFLEEYSHSSAPEVFLAAASQRTRRIRLGHGIVQVPPPVNHPARVAERVAALDLVSGGRVDFGTGEASSMAELGGFGVPREEKRAMWQDAMDAITRMFVEEPFAGWDSPYLRMPPRNVIPKPVQKPHPPLWVACSRRETIHFAARNGIGALSFSFAEPEDAGVWVDEYYRLLNSEECVPAGFAVNPGVAVVLPMMCHEDEATAIERGIDGGHFFGFALAHYYGTSPHEPGRTSIWDDFVRHREERGYSRRIVGAADAPLAVRITEGGLGSLRGAVGTPAQVAELVRRYEAVGVDQVIFVLQAGPNRHEHVCESLELVGEQVIPRFAEGREERERARAERLAPAVEAALARKEPPRRQAPYLIDEAAELARARRPRATARDFRATARTAVRARGRRTMARLVAARSDDRLERRFGPAAQRVFFAGMVRAFDPRMAMGFEGELEFRLRRGEEETPWTIEIRDGRARVRPEPARRPVVSIRIGAADFLRLLTGEKQAPALALDGRLEIDGDIAFAPRVGEMFGGVSPY</sequence>
<comment type="caution">
    <text evidence="5">The sequence shown here is derived from an EMBL/GenBank/DDBJ whole genome shotgun (WGS) entry which is preliminary data.</text>
</comment>
<dbReference type="PANTHER" id="PTHR30137">
    <property type="entry name" value="LUCIFERASE-LIKE MONOOXYGENASE"/>
    <property type="match status" value="1"/>
</dbReference>
<dbReference type="InterPro" id="IPR011251">
    <property type="entry name" value="Luciferase-like_dom"/>
</dbReference>
<dbReference type="Gene3D" id="3.20.20.30">
    <property type="entry name" value="Luciferase-like domain"/>
    <property type="match status" value="1"/>
</dbReference>
<evidence type="ECO:0000259" key="3">
    <source>
        <dbReference type="Pfam" id="PF00296"/>
    </source>
</evidence>
<name>A0ABP8PHT4_9ACTN</name>
<dbReference type="PANTHER" id="PTHR30137:SF8">
    <property type="entry name" value="BLR5498 PROTEIN"/>
    <property type="match status" value="1"/>
</dbReference>
<keyword evidence="1" id="KW-0560">Oxidoreductase</keyword>
<keyword evidence="6" id="KW-1185">Reference proteome</keyword>
<keyword evidence="2" id="KW-0503">Monooxygenase</keyword>